<keyword evidence="7" id="KW-0653">Protein transport</keyword>
<dbReference type="GO" id="GO:0005525">
    <property type="term" value="F:GTP binding"/>
    <property type="evidence" value="ECO:0007669"/>
    <property type="project" value="UniProtKB-KW"/>
</dbReference>
<evidence type="ECO:0000256" key="8">
    <source>
        <dbReference type="ARBA" id="ARBA00023034"/>
    </source>
</evidence>
<dbReference type="FunFam" id="3.40.50.300:FF:003500">
    <property type="entry name" value="ADP-ribosylation factor 1"/>
    <property type="match status" value="1"/>
</dbReference>
<keyword evidence="4" id="KW-0519">Myristate</keyword>
<evidence type="ECO:0000256" key="2">
    <source>
        <dbReference type="ARBA" id="ARBA00010290"/>
    </source>
</evidence>
<dbReference type="STRING" id="542762.A0A4S4D7L4"/>
<dbReference type="GO" id="GO:0005794">
    <property type="term" value="C:Golgi apparatus"/>
    <property type="evidence" value="ECO:0007669"/>
    <property type="project" value="UniProtKB-SubCell"/>
</dbReference>
<evidence type="ECO:0000256" key="1">
    <source>
        <dbReference type="ARBA" id="ARBA00004555"/>
    </source>
</evidence>
<accession>A0A4S4D7L4</accession>
<evidence type="ECO:0000256" key="13">
    <source>
        <dbReference type="SAM" id="Phobius"/>
    </source>
</evidence>
<keyword evidence="13" id="KW-0472">Membrane</keyword>
<keyword evidence="3" id="KW-0813">Transport</keyword>
<dbReference type="Proteomes" id="UP000306102">
    <property type="component" value="Unassembled WGS sequence"/>
</dbReference>
<dbReference type="PANTHER" id="PTHR11711">
    <property type="entry name" value="ADP RIBOSYLATION FACTOR-RELATED"/>
    <property type="match status" value="1"/>
</dbReference>
<evidence type="ECO:0000256" key="3">
    <source>
        <dbReference type="ARBA" id="ARBA00022448"/>
    </source>
</evidence>
<evidence type="ECO:0000256" key="10">
    <source>
        <dbReference type="ARBA" id="ARBA00023288"/>
    </source>
</evidence>
<gene>
    <name evidence="14" type="ORF">TEA_027383</name>
</gene>
<sequence length="347" mass="39509">MSLSALLFHSTFCGTFERSQSTQQVRSMAYNSIRSLYGYIDTHIDSIIVLSLIFRFAVLDPYLDELRDAVLLVFANKQDLPNAMNAAEITDKLGLHSLRQRHWYIQSTCATSGEGLYEGLDWLSNNIASKACSFFCLLLSLSLSILPSLLFSAVPLCRRAPDERSFYNPDERNFSRERRAQLLKTTDDDRVSLRLHRSVCTDLQAYGINGYNQMSTSSVNGSTSDQLTFCNRNCPQCRKKAIILISETEPNKNKLFYCCPDCSGFIGWCLPTNSQRREEGQVRMDNTPTVTEQLQSMGEHLRFQSEQLQFQNVQMQNLQRGINRNSCCINGIFILLVIGVTLIMKMY</sequence>
<dbReference type="GO" id="GO:0003924">
    <property type="term" value="F:GTPase activity"/>
    <property type="evidence" value="ECO:0007669"/>
    <property type="project" value="InterPro"/>
</dbReference>
<dbReference type="EMBL" id="SDRB02012223">
    <property type="protein sequence ID" value="THF98357.1"/>
    <property type="molecule type" value="Genomic_DNA"/>
</dbReference>
<evidence type="ECO:0000313" key="14">
    <source>
        <dbReference type="EMBL" id="THF98357.1"/>
    </source>
</evidence>
<dbReference type="InterPro" id="IPR027417">
    <property type="entry name" value="P-loop_NTPase"/>
</dbReference>
<dbReference type="Gene3D" id="3.40.50.300">
    <property type="entry name" value="P-loop containing nucleotide triphosphate hydrolases"/>
    <property type="match status" value="1"/>
</dbReference>
<feature type="binding site" evidence="12">
    <location>
        <begin position="76"/>
        <end position="79"/>
    </location>
    <ligand>
        <name>GTP</name>
        <dbReference type="ChEBI" id="CHEBI:37565"/>
    </ligand>
</feature>
<dbReference type="Pfam" id="PF00025">
    <property type="entry name" value="Arf"/>
    <property type="match status" value="1"/>
</dbReference>
<dbReference type="InterPro" id="IPR006689">
    <property type="entry name" value="Small_GTPase_ARF/SAR"/>
</dbReference>
<keyword evidence="15" id="KW-1185">Reference proteome</keyword>
<evidence type="ECO:0000256" key="6">
    <source>
        <dbReference type="ARBA" id="ARBA00022892"/>
    </source>
</evidence>
<evidence type="ECO:0000256" key="11">
    <source>
        <dbReference type="ARBA" id="ARBA00040200"/>
    </source>
</evidence>
<evidence type="ECO:0000313" key="15">
    <source>
        <dbReference type="Proteomes" id="UP000306102"/>
    </source>
</evidence>
<comment type="subcellular location">
    <subcellularLocation>
        <location evidence="1">Golgi apparatus</location>
    </subcellularLocation>
</comment>
<keyword evidence="10" id="KW-0449">Lipoprotein</keyword>
<keyword evidence="9 12" id="KW-0342">GTP-binding</keyword>
<feature type="transmembrane region" description="Helical" evidence="13">
    <location>
        <begin position="327"/>
        <end position="344"/>
    </location>
</feature>
<keyword evidence="13" id="KW-0812">Transmembrane</keyword>
<keyword evidence="6" id="KW-0931">ER-Golgi transport</keyword>
<comment type="caution">
    <text evidence="14">The sequence shown here is derived from an EMBL/GenBank/DDBJ whole genome shotgun (WGS) entry which is preliminary data.</text>
</comment>
<name>A0A4S4D7L4_CAMSN</name>
<dbReference type="GO" id="GO:0016004">
    <property type="term" value="F:phospholipase activator activity"/>
    <property type="evidence" value="ECO:0007669"/>
    <property type="project" value="UniProtKB-ARBA"/>
</dbReference>
<evidence type="ECO:0000256" key="12">
    <source>
        <dbReference type="PIRSR" id="PIRSR606689-1"/>
    </source>
</evidence>
<dbReference type="SMART" id="SM00177">
    <property type="entry name" value="ARF"/>
    <property type="match status" value="1"/>
</dbReference>
<proteinExistence type="inferred from homology"/>
<feature type="transmembrane region" description="Helical" evidence="13">
    <location>
        <begin position="137"/>
        <end position="157"/>
    </location>
</feature>
<evidence type="ECO:0000256" key="5">
    <source>
        <dbReference type="ARBA" id="ARBA00022741"/>
    </source>
</evidence>
<reference evidence="14 15" key="1">
    <citation type="journal article" date="2018" name="Proc. Natl. Acad. Sci. U.S.A.">
        <title>Draft genome sequence of Camellia sinensis var. sinensis provides insights into the evolution of the tea genome and tea quality.</title>
        <authorList>
            <person name="Wei C."/>
            <person name="Yang H."/>
            <person name="Wang S."/>
            <person name="Zhao J."/>
            <person name="Liu C."/>
            <person name="Gao L."/>
            <person name="Xia E."/>
            <person name="Lu Y."/>
            <person name="Tai Y."/>
            <person name="She G."/>
            <person name="Sun J."/>
            <person name="Cao H."/>
            <person name="Tong W."/>
            <person name="Gao Q."/>
            <person name="Li Y."/>
            <person name="Deng W."/>
            <person name="Jiang X."/>
            <person name="Wang W."/>
            <person name="Chen Q."/>
            <person name="Zhang S."/>
            <person name="Li H."/>
            <person name="Wu J."/>
            <person name="Wang P."/>
            <person name="Li P."/>
            <person name="Shi C."/>
            <person name="Zheng F."/>
            <person name="Jian J."/>
            <person name="Huang B."/>
            <person name="Shan D."/>
            <person name="Shi M."/>
            <person name="Fang C."/>
            <person name="Yue Y."/>
            <person name="Li F."/>
            <person name="Li D."/>
            <person name="Wei S."/>
            <person name="Han B."/>
            <person name="Jiang C."/>
            <person name="Yin Y."/>
            <person name="Xia T."/>
            <person name="Zhang Z."/>
            <person name="Bennetzen J.L."/>
            <person name="Zhao S."/>
            <person name="Wan X."/>
        </authorList>
    </citation>
    <scope>NUCLEOTIDE SEQUENCE [LARGE SCALE GENOMIC DNA]</scope>
    <source>
        <strain evidence="15">cv. Shuchazao</strain>
        <tissue evidence="14">Leaf</tissue>
    </source>
</reference>
<keyword evidence="5 12" id="KW-0547">Nucleotide-binding</keyword>
<dbReference type="AlphaFoldDB" id="A0A4S4D7L4"/>
<comment type="similarity">
    <text evidence="2">Belongs to the small GTPase superfamily. Arf family.</text>
</comment>
<keyword evidence="8" id="KW-0333">Golgi apparatus</keyword>
<evidence type="ECO:0000256" key="4">
    <source>
        <dbReference type="ARBA" id="ARBA00022707"/>
    </source>
</evidence>
<dbReference type="SUPFAM" id="SSF52540">
    <property type="entry name" value="P-loop containing nucleoside triphosphate hydrolases"/>
    <property type="match status" value="1"/>
</dbReference>
<dbReference type="InterPro" id="IPR024156">
    <property type="entry name" value="Small_GTPase_ARF"/>
</dbReference>
<dbReference type="GO" id="GO:0016192">
    <property type="term" value="P:vesicle-mediated transport"/>
    <property type="evidence" value="ECO:0007669"/>
    <property type="project" value="UniProtKB-KW"/>
</dbReference>
<protein>
    <recommendedName>
        <fullName evidence="11">ADP-ribosylation factor 1</fullName>
    </recommendedName>
</protein>
<evidence type="ECO:0000256" key="7">
    <source>
        <dbReference type="ARBA" id="ARBA00022927"/>
    </source>
</evidence>
<dbReference type="GO" id="GO:0015031">
    <property type="term" value="P:protein transport"/>
    <property type="evidence" value="ECO:0007669"/>
    <property type="project" value="UniProtKB-KW"/>
</dbReference>
<organism evidence="14 15">
    <name type="scientific">Camellia sinensis var. sinensis</name>
    <name type="common">China tea</name>
    <dbReference type="NCBI Taxonomy" id="542762"/>
    <lineage>
        <taxon>Eukaryota</taxon>
        <taxon>Viridiplantae</taxon>
        <taxon>Streptophyta</taxon>
        <taxon>Embryophyta</taxon>
        <taxon>Tracheophyta</taxon>
        <taxon>Spermatophyta</taxon>
        <taxon>Magnoliopsida</taxon>
        <taxon>eudicotyledons</taxon>
        <taxon>Gunneridae</taxon>
        <taxon>Pentapetalae</taxon>
        <taxon>asterids</taxon>
        <taxon>Ericales</taxon>
        <taxon>Theaceae</taxon>
        <taxon>Camellia</taxon>
    </lineage>
</organism>
<evidence type="ECO:0000256" key="9">
    <source>
        <dbReference type="ARBA" id="ARBA00023134"/>
    </source>
</evidence>
<keyword evidence="13" id="KW-1133">Transmembrane helix</keyword>